<dbReference type="SUPFAM" id="SSF46689">
    <property type="entry name" value="Homeodomain-like"/>
    <property type="match status" value="1"/>
</dbReference>
<keyword evidence="5" id="KW-1185">Reference proteome</keyword>
<proteinExistence type="predicted"/>
<dbReference type="EMBL" id="CP036259">
    <property type="protein sequence ID" value="QDR81253.1"/>
    <property type="molecule type" value="Genomic_DNA"/>
</dbReference>
<feature type="DNA-binding region" description="H-T-H motif" evidence="2">
    <location>
        <begin position="36"/>
        <end position="55"/>
    </location>
</feature>
<dbReference type="GO" id="GO:0016301">
    <property type="term" value="F:kinase activity"/>
    <property type="evidence" value="ECO:0007669"/>
    <property type="project" value="UniProtKB-KW"/>
</dbReference>
<name>A0A517DV93_9FIRM</name>
<dbReference type="OrthoDB" id="9810250at2"/>
<dbReference type="RefSeq" id="WP_144350771.1">
    <property type="nucleotide sequence ID" value="NZ_CP036259.1"/>
</dbReference>
<dbReference type="InterPro" id="IPR050624">
    <property type="entry name" value="HTH-type_Tx_Regulator"/>
</dbReference>
<dbReference type="Proteomes" id="UP000320776">
    <property type="component" value="Chromosome"/>
</dbReference>
<evidence type="ECO:0000256" key="2">
    <source>
        <dbReference type="PROSITE-ProRule" id="PRU00335"/>
    </source>
</evidence>
<keyword evidence="1 2" id="KW-0238">DNA-binding</keyword>
<evidence type="ECO:0000256" key="1">
    <source>
        <dbReference type="ARBA" id="ARBA00023125"/>
    </source>
</evidence>
<dbReference type="GO" id="GO:0003677">
    <property type="term" value="F:DNA binding"/>
    <property type="evidence" value="ECO:0007669"/>
    <property type="project" value="UniProtKB-UniRule"/>
</dbReference>
<dbReference type="PANTHER" id="PTHR43479">
    <property type="entry name" value="ACREF/ENVCD OPERON REPRESSOR-RELATED"/>
    <property type="match status" value="1"/>
</dbReference>
<dbReference type="Pfam" id="PF00440">
    <property type="entry name" value="TetR_N"/>
    <property type="match status" value="1"/>
</dbReference>
<dbReference type="Gene3D" id="1.10.357.10">
    <property type="entry name" value="Tetracycline Repressor, domain 2"/>
    <property type="match status" value="1"/>
</dbReference>
<evidence type="ECO:0000259" key="3">
    <source>
        <dbReference type="PROSITE" id="PS50977"/>
    </source>
</evidence>
<protein>
    <submittedName>
        <fullName evidence="4">Putative dihydroxyacetone kinase regulator</fullName>
    </submittedName>
</protein>
<reference evidence="4 5" key="1">
    <citation type="submission" date="2019-02" db="EMBL/GenBank/DDBJ databases">
        <title>Closed genome of Sporomusa termitida DSM 4440.</title>
        <authorList>
            <person name="Poehlein A."/>
            <person name="Daniel R."/>
        </authorList>
    </citation>
    <scope>NUCLEOTIDE SEQUENCE [LARGE SCALE GENOMIC DNA]</scope>
    <source>
        <strain evidence="4 5">DSM 4440</strain>
    </source>
</reference>
<dbReference type="KEGG" id="sted:SPTER_26270"/>
<evidence type="ECO:0000313" key="5">
    <source>
        <dbReference type="Proteomes" id="UP000320776"/>
    </source>
</evidence>
<dbReference type="AlphaFoldDB" id="A0A517DV93"/>
<dbReference type="PANTHER" id="PTHR43479:SF7">
    <property type="entry name" value="TETR-FAMILY TRANSCRIPTIONAL REGULATOR"/>
    <property type="match status" value="1"/>
</dbReference>
<sequence length="197" mass="22645">MAGRLKENDPRVIRTRQLIQDAFHSLSKEKKFNDITIRDITERAAINRGTFYAHFADKYALMELIIEDTFMTTVYQQLQSQEELTPEALRNLIISVCRYHEQLSTSCRRTAQAVFPLIEMKVKSQLEQMVSNWLAKRAAKPEADKSIQWAAVMVSQSIYGAAYLWNARGRKPSVTIFADEILCFLLPGLQAVIEKED</sequence>
<gene>
    <name evidence="4" type="ORF">SPTER_26270</name>
</gene>
<dbReference type="InterPro" id="IPR009057">
    <property type="entry name" value="Homeodomain-like_sf"/>
</dbReference>
<organism evidence="4 5">
    <name type="scientific">Sporomusa termitida</name>
    <dbReference type="NCBI Taxonomy" id="2377"/>
    <lineage>
        <taxon>Bacteria</taxon>
        <taxon>Bacillati</taxon>
        <taxon>Bacillota</taxon>
        <taxon>Negativicutes</taxon>
        <taxon>Selenomonadales</taxon>
        <taxon>Sporomusaceae</taxon>
        <taxon>Sporomusa</taxon>
    </lineage>
</organism>
<dbReference type="InterPro" id="IPR001647">
    <property type="entry name" value="HTH_TetR"/>
</dbReference>
<keyword evidence="4" id="KW-0808">Transferase</keyword>
<accession>A0A517DV93</accession>
<keyword evidence="4" id="KW-0418">Kinase</keyword>
<evidence type="ECO:0000313" key="4">
    <source>
        <dbReference type="EMBL" id="QDR81253.1"/>
    </source>
</evidence>
<feature type="domain" description="HTH tetR-type" evidence="3">
    <location>
        <begin position="13"/>
        <end position="73"/>
    </location>
</feature>
<dbReference type="PROSITE" id="PS50977">
    <property type="entry name" value="HTH_TETR_2"/>
    <property type="match status" value="1"/>
</dbReference>